<sequence length="213" mass="23074">MPFSLPQKLLTEFIGTFFLSLTICVSVIHHEYEYMPFAIASTLMVVIYAGGHISGAHYNPAVTISVYLRGSCNKDDVLPYIASQILAAVIAALVADRFLTTKKYYDVELFTLGSEAVVAEFLFTFLLAYVILNVATTESKSGNGYYGASIALVVLAGAITVGSISLASFNPAVTSALIISGKISFSASWMHFLPQLFGAILATYVYKFTMENQ</sequence>
<feature type="transmembrane region" description="Helical" evidence="6">
    <location>
        <begin position="189"/>
        <end position="206"/>
    </location>
</feature>
<feature type="transmembrane region" description="Helical" evidence="6">
    <location>
        <begin position="9"/>
        <end position="28"/>
    </location>
</feature>
<dbReference type="InterPro" id="IPR000425">
    <property type="entry name" value="MIP"/>
</dbReference>
<evidence type="ECO:0000256" key="3">
    <source>
        <dbReference type="ARBA" id="ARBA00022692"/>
    </source>
</evidence>
<dbReference type="EMBL" id="KP211901">
    <property type="protein sequence ID" value="ANV80656.1"/>
    <property type="molecule type" value="Genomic_DNA"/>
</dbReference>
<dbReference type="InterPro" id="IPR023271">
    <property type="entry name" value="Aquaporin-like"/>
</dbReference>
<dbReference type="Gene3D" id="1.20.1080.10">
    <property type="entry name" value="Glycerol uptake facilitator protein"/>
    <property type="match status" value="2"/>
</dbReference>
<organism evidence="7">
    <name type="scientific">uncultured Poseidoniia archaeon</name>
    <dbReference type="NCBI Taxonomy" id="1697135"/>
    <lineage>
        <taxon>Archaea</taxon>
        <taxon>Methanobacteriati</taxon>
        <taxon>Thermoplasmatota</taxon>
        <taxon>Candidatus Poseidoniia</taxon>
        <taxon>environmental samples</taxon>
    </lineage>
</organism>
<reference evidence="7" key="1">
    <citation type="submission" date="2014-11" db="EMBL/GenBank/DDBJ databases">
        <authorList>
            <person name="Zhu J."/>
            <person name="Qi W."/>
            <person name="Song R."/>
        </authorList>
    </citation>
    <scope>NUCLEOTIDE SEQUENCE</scope>
</reference>
<reference evidence="7" key="2">
    <citation type="journal article" date="2015" name="ISME J.">
        <title>A new class of marine Euryarchaeota group II from the Mediterranean deep chlorophyll maximum.</title>
        <authorList>
            <person name="Martin-Cuadrado A.B."/>
            <person name="Garcia-Heredia I."/>
            <person name="Molto A.G."/>
            <person name="Lopez-Ubeda R."/>
            <person name="Kimes N."/>
            <person name="Lopez-Garcia P."/>
            <person name="Moreira D."/>
            <person name="Rodriguez-Valera F."/>
        </authorList>
    </citation>
    <scope>NUCLEOTIDE SEQUENCE</scope>
</reference>
<dbReference type="PANTHER" id="PTHR45724">
    <property type="entry name" value="AQUAPORIN NIP2-1"/>
    <property type="match status" value="1"/>
</dbReference>
<keyword evidence="3 6" id="KW-0812">Transmembrane</keyword>
<name>A0A1B1TEE2_9ARCH</name>
<keyword evidence="2" id="KW-0813">Transport</keyword>
<feature type="transmembrane region" description="Helical" evidence="6">
    <location>
        <begin position="107"/>
        <end position="132"/>
    </location>
</feature>
<keyword evidence="4 6" id="KW-1133">Transmembrane helix</keyword>
<dbReference type="PRINTS" id="PR00783">
    <property type="entry name" value="MINTRINSICP"/>
</dbReference>
<accession>A0A1B1TEE2</accession>
<feature type="transmembrane region" description="Helical" evidence="6">
    <location>
        <begin position="34"/>
        <end position="56"/>
    </location>
</feature>
<dbReference type="Pfam" id="PF00230">
    <property type="entry name" value="MIP"/>
    <property type="match status" value="1"/>
</dbReference>
<dbReference type="GO" id="GO:0016020">
    <property type="term" value="C:membrane"/>
    <property type="evidence" value="ECO:0007669"/>
    <property type="project" value="UniProtKB-SubCell"/>
</dbReference>
<feature type="transmembrane region" description="Helical" evidence="6">
    <location>
        <begin position="144"/>
        <end position="169"/>
    </location>
</feature>
<evidence type="ECO:0000313" key="7">
    <source>
        <dbReference type="EMBL" id="ANV80656.1"/>
    </source>
</evidence>
<dbReference type="InterPro" id="IPR034294">
    <property type="entry name" value="Aquaporin_transptr"/>
</dbReference>
<proteinExistence type="predicted"/>
<dbReference type="PROSITE" id="PS00221">
    <property type="entry name" value="MIP"/>
    <property type="match status" value="1"/>
</dbReference>
<dbReference type="PANTHER" id="PTHR45724:SF13">
    <property type="entry name" value="AQUAPORIN NIP1-1-RELATED"/>
    <property type="match status" value="1"/>
</dbReference>
<evidence type="ECO:0000256" key="6">
    <source>
        <dbReference type="SAM" id="Phobius"/>
    </source>
</evidence>
<keyword evidence="5 6" id="KW-0472">Membrane</keyword>
<comment type="subcellular location">
    <subcellularLocation>
        <location evidence="1">Membrane</location>
        <topology evidence="1">Multi-pass membrane protein</topology>
    </subcellularLocation>
</comment>
<dbReference type="AlphaFoldDB" id="A0A1B1TEE2"/>
<dbReference type="InterPro" id="IPR022357">
    <property type="entry name" value="MIP_CS"/>
</dbReference>
<evidence type="ECO:0000256" key="2">
    <source>
        <dbReference type="ARBA" id="ARBA00022448"/>
    </source>
</evidence>
<evidence type="ECO:0000256" key="1">
    <source>
        <dbReference type="ARBA" id="ARBA00004141"/>
    </source>
</evidence>
<evidence type="ECO:0000256" key="5">
    <source>
        <dbReference type="ARBA" id="ARBA00023136"/>
    </source>
</evidence>
<protein>
    <submittedName>
        <fullName evidence="7">Glycerol uptake facilitator family permease (AqpZ)</fullName>
    </submittedName>
</protein>
<dbReference type="SUPFAM" id="SSF81338">
    <property type="entry name" value="Aquaporin-like"/>
    <property type="match status" value="1"/>
</dbReference>
<dbReference type="GO" id="GO:0015267">
    <property type="term" value="F:channel activity"/>
    <property type="evidence" value="ECO:0007669"/>
    <property type="project" value="InterPro"/>
</dbReference>
<feature type="transmembrane region" description="Helical" evidence="6">
    <location>
        <begin position="77"/>
        <end position="95"/>
    </location>
</feature>
<evidence type="ECO:0000256" key="4">
    <source>
        <dbReference type="ARBA" id="ARBA00022989"/>
    </source>
</evidence>